<protein>
    <submittedName>
        <fullName evidence="3">Uncharacterized protein</fullName>
    </submittedName>
</protein>
<evidence type="ECO:0000256" key="1">
    <source>
        <dbReference type="SAM" id="Coils"/>
    </source>
</evidence>
<dbReference type="SMR" id="A2FEV8"/>
<dbReference type="AlphaFoldDB" id="A2FEV8"/>
<feature type="compositionally biased region" description="Basic and acidic residues" evidence="2">
    <location>
        <begin position="134"/>
        <end position="156"/>
    </location>
</feature>
<evidence type="ECO:0000313" key="4">
    <source>
        <dbReference type="Proteomes" id="UP000001542"/>
    </source>
</evidence>
<dbReference type="Proteomes" id="UP000001542">
    <property type="component" value="Unassembled WGS sequence"/>
</dbReference>
<dbReference type="EMBL" id="DS113753">
    <property type="protein sequence ID" value="EAX96562.1"/>
    <property type="molecule type" value="Genomic_DNA"/>
</dbReference>
<feature type="region of interest" description="Disordered" evidence="2">
    <location>
        <begin position="1"/>
        <end position="37"/>
    </location>
</feature>
<dbReference type="OrthoDB" id="10642160at2759"/>
<proteinExistence type="predicted"/>
<accession>A2FEV8</accession>
<dbReference type="VEuPathDB" id="TrichDB:TVAG_041640"/>
<reference evidence="3" key="2">
    <citation type="journal article" date="2007" name="Science">
        <title>Draft genome sequence of the sexually transmitted pathogen Trichomonas vaginalis.</title>
        <authorList>
            <person name="Carlton J.M."/>
            <person name="Hirt R.P."/>
            <person name="Silva J.C."/>
            <person name="Delcher A.L."/>
            <person name="Schatz M."/>
            <person name="Zhao Q."/>
            <person name="Wortman J.R."/>
            <person name="Bidwell S.L."/>
            <person name="Alsmark U.C.M."/>
            <person name="Besteiro S."/>
            <person name="Sicheritz-Ponten T."/>
            <person name="Noel C.J."/>
            <person name="Dacks J.B."/>
            <person name="Foster P.G."/>
            <person name="Simillion C."/>
            <person name="Van de Peer Y."/>
            <person name="Miranda-Saavedra D."/>
            <person name="Barton G.J."/>
            <person name="Westrop G.D."/>
            <person name="Mueller S."/>
            <person name="Dessi D."/>
            <person name="Fiori P.L."/>
            <person name="Ren Q."/>
            <person name="Paulsen I."/>
            <person name="Zhang H."/>
            <person name="Bastida-Corcuera F.D."/>
            <person name="Simoes-Barbosa A."/>
            <person name="Brown M.T."/>
            <person name="Hayes R.D."/>
            <person name="Mukherjee M."/>
            <person name="Okumura C.Y."/>
            <person name="Schneider R."/>
            <person name="Smith A.J."/>
            <person name="Vanacova S."/>
            <person name="Villalvazo M."/>
            <person name="Haas B.J."/>
            <person name="Pertea M."/>
            <person name="Feldblyum T.V."/>
            <person name="Utterback T.R."/>
            <person name="Shu C.L."/>
            <person name="Osoegawa K."/>
            <person name="de Jong P.J."/>
            <person name="Hrdy I."/>
            <person name="Horvathova L."/>
            <person name="Zubacova Z."/>
            <person name="Dolezal P."/>
            <person name="Malik S.B."/>
            <person name="Logsdon J.M. Jr."/>
            <person name="Henze K."/>
            <person name="Gupta A."/>
            <person name="Wang C.C."/>
            <person name="Dunne R.L."/>
            <person name="Upcroft J.A."/>
            <person name="Upcroft P."/>
            <person name="White O."/>
            <person name="Salzberg S.L."/>
            <person name="Tang P."/>
            <person name="Chiu C.-H."/>
            <person name="Lee Y.-S."/>
            <person name="Embley T.M."/>
            <person name="Coombs G.H."/>
            <person name="Mottram J.C."/>
            <person name="Tachezy J."/>
            <person name="Fraser-Liggett C.M."/>
            <person name="Johnson P.J."/>
        </authorList>
    </citation>
    <scope>NUCLEOTIDE SEQUENCE [LARGE SCALE GENOMIC DNA]</scope>
    <source>
        <strain evidence="3">G3</strain>
    </source>
</reference>
<keyword evidence="1" id="KW-0175">Coiled coil</keyword>
<dbReference type="RefSeq" id="XP_001309492.1">
    <property type="nucleotide sequence ID" value="XM_001309491.1"/>
</dbReference>
<evidence type="ECO:0000256" key="2">
    <source>
        <dbReference type="SAM" id="MobiDB-lite"/>
    </source>
</evidence>
<name>A2FEV8_TRIV3</name>
<keyword evidence="4" id="KW-1185">Reference proteome</keyword>
<sequence>MQQPEQTENRPDQAPETPINAQISDKTTSKPSNKKRNFTTAMSQEQVKEALARIFSSYYERDNLNEAAISDNLSVRKLRVIIHTLRLSNVVETSVRKPYLCELLIKFLQSDLMILKYKKYSEEKERSAKRRAEKKLEMEHQREAQQPKENHTDTKANDSTTSIRTRSHQHTVEPEMEKQQVNENAQEQKSIAPQKIETETSIQFTTVPQTLMNASHAILALQKLNKVIWTLSDKITELEKAISILVVRISEAEQMYGL</sequence>
<dbReference type="VEuPathDB" id="TrichDB:TVAGG3_0702680"/>
<feature type="compositionally biased region" description="Basic and acidic residues" evidence="2">
    <location>
        <begin position="170"/>
        <end position="180"/>
    </location>
</feature>
<gene>
    <name evidence="3" type="ORF">TVAG_041640</name>
</gene>
<dbReference type="InParanoid" id="A2FEV8"/>
<feature type="coiled-coil region" evidence="1">
    <location>
        <begin position="221"/>
        <end position="255"/>
    </location>
</feature>
<reference evidence="3" key="1">
    <citation type="submission" date="2006-10" db="EMBL/GenBank/DDBJ databases">
        <authorList>
            <person name="Amadeo P."/>
            <person name="Zhao Q."/>
            <person name="Wortman J."/>
            <person name="Fraser-Liggett C."/>
            <person name="Carlton J."/>
        </authorList>
    </citation>
    <scope>NUCLEOTIDE SEQUENCE</scope>
    <source>
        <strain evidence="3">G3</strain>
    </source>
</reference>
<dbReference type="KEGG" id="tva:4754335"/>
<evidence type="ECO:0000313" key="3">
    <source>
        <dbReference type="EMBL" id="EAX96562.1"/>
    </source>
</evidence>
<organism evidence="3 4">
    <name type="scientific">Trichomonas vaginalis (strain ATCC PRA-98 / G3)</name>
    <dbReference type="NCBI Taxonomy" id="412133"/>
    <lineage>
        <taxon>Eukaryota</taxon>
        <taxon>Metamonada</taxon>
        <taxon>Parabasalia</taxon>
        <taxon>Trichomonadida</taxon>
        <taxon>Trichomonadidae</taxon>
        <taxon>Trichomonas</taxon>
    </lineage>
</organism>
<feature type="compositionally biased region" description="Polar residues" evidence="2">
    <location>
        <begin position="19"/>
        <end position="31"/>
    </location>
</feature>
<feature type="region of interest" description="Disordered" evidence="2">
    <location>
        <begin position="123"/>
        <end position="180"/>
    </location>
</feature>